<comment type="subcellular location">
    <subcellularLocation>
        <location evidence="2">Nucleus</location>
    </subcellularLocation>
</comment>
<gene>
    <name evidence="9" type="primary">VGLL1</name>
</gene>
<keyword evidence="3" id="KW-0805">Transcription regulation</keyword>
<dbReference type="Pfam" id="PF07545">
    <property type="entry name" value="Vg_Tdu"/>
    <property type="match status" value="1"/>
</dbReference>
<feature type="region of interest" description="Disordered" evidence="7">
    <location>
        <begin position="54"/>
        <end position="114"/>
    </location>
</feature>
<dbReference type="GeneID" id="140702299"/>
<feature type="compositionally biased region" description="Basic and acidic residues" evidence="7">
    <location>
        <begin position="57"/>
        <end position="74"/>
    </location>
</feature>
<protein>
    <submittedName>
        <fullName evidence="9">Transcription cofactor vestigial-like protein 1</fullName>
    </submittedName>
</protein>
<feature type="compositionally biased region" description="Polar residues" evidence="7">
    <location>
        <begin position="75"/>
        <end position="101"/>
    </location>
</feature>
<dbReference type="PANTHER" id="PTHR15950:SF20">
    <property type="entry name" value="TRANSCRIPTION COFACTOR VESTIGIAL-LIKE PROTEIN 1"/>
    <property type="match status" value="1"/>
</dbReference>
<dbReference type="Proteomes" id="UP001652642">
    <property type="component" value="Chromosome 11"/>
</dbReference>
<organism evidence="8 9">
    <name type="scientific">Pogona vitticeps</name>
    <name type="common">central bearded dragon</name>
    <dbReference type="NCBI Taxonomy" id="103695"/>
    <lineage>
        <taxon>Eukaryota</taxon>
        <taxon>Metazoa</taxon>
        <taxon>Chordata</taxon>
        <taxon>Craniata</taxon>
        <taxon>Vertebrata</taxon>
        <taxon>Euteleostomi</taxon>
        <taxon>Lepidosauria</taxon>
        <taxon>Squamata</taxon>
        <taxon>Bifurcata</taxon>
        <taxon>Unidentata</taxon>
        <taxon>Episquamata</taxon>
        <taxon>Toxicofera</taxon>
        <taxon>Iguania</taxon>
        <taxon>Acrodonta</taxon>
        <taxon>Agamidae</taxon>
        <taxon>Amphibolurinae</taxon>
        <taxon>Pogona</taxon>
    </lineage>
</organism>
<proteinExistence type="inferred from homology"/>
<reference evidence="9" key="1">
    <citation type="submission" date="2025-08" db="UniProtKB">
        <authorList>
            <consortium name="RefSeq"/>
        </authorList>
    </citation>
    <scope>IDENTIFICATION</scope>
</reference>
<evidence type="ECO:0000256" key="4">
    <source>
        <dbReference type="ARBA" id="ARBA00023163"/>
    </source>
</evidence>
<keyword evidence="4" id="KW-0804">Transcription</keyword>
<evidence type="ECO:0000313" key="9">
    <source>
        <dbReference type="RefSeq" id="XP_072837372.1"/>
    </source>
</evidence>
<feature type="compositionally biased region" description="Polar residues" evidence="7">
    <location>
        <begin position="176"/>
        <end position="207"/>
    </location>
</feature>
<dbReference type="PANTHER" id="PTHR15950">
    <property type="entry name" value="TRANSCRIPTION COFACTOR VESTIGIAL-LIKE PROTEIN"/>
    <property type="match status" value="1"/>
</dbReference>
<comment type="function">
    <text evidence="1">May act as a specific coactivator for the mammalian TEFs.</text>
</comment>
<evidence type="ECO:0000256" key="6">
    <source>
        <dbReference type="ARBA" id="ARBA00025784"/>
    </source>
</evidence>
<dbReference type="RefSeq" id="XP_072837372.1">
    <property type="nucleotide sequence ID" value="XM_072981271.1"/>
</dbReference>
<evidence type="ECO:0000256" key="7">
    <source>
        <dbReference type="SAM" id="MobiDB-lite"/>
    </source>
</evidence>
<name>A0ABM5EW38_9SAUR</name>
<evidence type="ECO:0000256" key="1">
    <source>
        <dbReference type="ARBA" id="ARBA00002229"/>
    </source>
</evidence>
<sequence>MEDGKDNSAKLSRSKQPVKTEWGAQYVVFTYFQGDINSVVDEHFSRALSTTKIPQDLSRKSSSEDAVVKNETHMRPSSWTFSPHWTKPYQTPSALNLSGSEENAAAGPGISPCPSSVLQGIPPPTMTELWHMSPGPHPSLTAAPGYPPSVPDLHMAQGPVPEGKYRGSLLGLLRQESCSGSTQEPSTSGSTCLSGSARLQNTSQGFTSAGGIPANDRRRDLFF</sequence>
<accession>A0ABM5EW38</accession>
<evidence type="ECO:0000256" key="3">
    <source>
        <dbReference type="ARBA" id="ARBA00023015"/>
    </source>
</evidence>
<feature type="region of interest" description="Disordered" evidence="7">
    <location>
        <begin position="176"/>
        <end position="223"/>
    </location>
</feature>
<evidence type="ECO:0000256" key="2">
    <source>
        <dbReference type="ARBA" id="ARBA00004123"/>
    </source>
</evidence>
<keyword evidence="5" id="KW-0539">Nucleus</keyword>
<evidence type="ECO:0000313" key="8">
    <source>
        <dbReference type="Proteomes" id="UP001652642"/>
    </source>
</evidence>
<dbReference type="InterPro" id="IPR006627">
    <property type="entry name" value="TDU_repeat"/>
</dbReference>
<dbReference type="InterPro" id="IPR011520">
    <property type="entry name" value="Vg_fam"/>
</dbReference>
<dbReference type="SMART" id="SM00711">
    <property type="entry name" value="TDU"/>
    <property type="match status" value="1"/>
</dbReference>
<keyword evidence="8" id="KW-1185">Reference proteome</keyword>
<comment type="similarity">
    <text evidence="6">Belongs to the vestigial family.</text>
</comment>
<evidence type="ECO:0000256" key="5">
    <source>
        <dbReference type="ARBA" id="ARBA00023242"/>
    </source>
</evidence>